<dbReference type="Pfam" id="PF14223">
    <property type="entry name" value="Retrotran_gag_2"/>
    <property type="match status" value="1"/>
</dbReference>
<dbReference type="Gene3D" id="4.10.60.10">
    <property type="entry name" value="Zinc finger, CCHC-type"/>
    <property type="match status" value="1"/>
</dbReference>
<dbReference type="Pfam" id="PF13976">
    <property type="entry name" value="gag_pre-integrs"/>
    <property type="match status" value="1"/>
</dbReference>
<dbReference type="Pfam" id="PF07727">
    <property type="entry name" value="RVT_2"/>
    <property type="match status" value="1"/>
</dbReference>
<protein>
    <recommendedName>
        <fullName evidence="29">Polyprotein</fullName>
    </recommendedName>
</protein>
<keyword evidence="23" id="KW-0863">Zinc-finger</keyword>
<evidence type="ECO:0000256" key="15">
    <source>
        <dbReference type="ARBA" id="ARBA00022908"/>
    </source>
</evidence>
<evidence type="ECO:0000313" key="27">
    <source>
        <dbReference type="EMBL" id="KAF4622418.1"/>
    </source>
</evidence>
<feature type="compositionally biased region" description="Acidic residues" evidence="24">
    <location>
        <begin position="1172"/>
        <end position="1185"/>
    </location>
</feature>
<keyword evidence="12" id="KW-0067">ATP-binding</keyword>
<dbReference type="GO" id="GO:0004519">
    <property type="term" value="F:endonuclease activity"/>
    <property type="evidence" value="ECO:0007669"/>
    <property type="project" value="UniProtKB-KW"/>
</dbReference>
<keyword evidence="6" id="KW-0540">Nuclease</keyword>
<evidence type="ECO:0000256" key="8">
    <source>
        <dbReference type="ARBA" id="ARBA00022741"/>
    </source>
</evidence>
<keyword evidence="11" id="KW-0378">Hydrolase</keyword>
<dbReference type="GO" id="GO:0006310">
    <property type="term" value="P:DNA recombination"/>
    <property type="evidence" value="ECO:0007669"/>
    <property type="project" value="UniProtKB-KW"/>
</dbReference>
<organism evidence="27 28">
    <name type="scientific">Agrocybe pediades</name>
    <dbReference type="NCBI Taxonomy" id="84607"/>
    <lineage>
        <taxon>Eukaryota</taxon>
        <taxon>Fungi</taxon>
        <taxon>Dikarya</taxon>
        <taxon>Basidiomycota</taxon>
        <taxon>Agaricomycotina</taxon>
        <taxon>Agaricomycetes</taxon>
        <taxon>Agaricomycetidae</taxon>
        <taxon>Agaricales</taxon>
        <taxon>Agaricineae</taxon>
        <taxon>Strophariaceae</taxon>
        <taxon>Agrocybe</taxon>
    </lineage>
</organism>
<dbReference type="Proteomes" id="UP000521872">
    <property type="component" value="Unassembled WGS sequence"/>
</dbReference>
<comment type="catalytic activity">
    <reaction evidence="21">
        <text>DNA(n) + a 2'-deoxyribonucleoside 5'-triphosphate = DNA(n+1) + diphosphate</text>
        <dbReference type="Rhea" id="RHEA:22508"/>
        <dbReference type="Rhea" id="RHEA-COMP:17339"/>
        <dbReference type="Rhea" id="RHEA-COMP:17340"/>
        <dbReference type="ChEBI" id="CHEBI:33019"/>
        <dbReference type="ChEBI" id="CHEBI:61560"/>
        <dbReference type="ChEBI" id="CHEBI:173112"/>
        <dbReference type="EC" id="2.7.7.49"/>
    </reaction>
</comment>
<keyword evidence="16" id="KW-0695">RNA-directed DNA polymerase</keyword>
<evidence type="ECO:0000256" key="21">
    <source>
        <dbReference type="ARBA" id="ARBA00048173"/>
    </source>
</evidence>
<comment type="function">
    <text evidence="1">The aspartyl protease (PR) mediates the proteolytic cleavages of the Gag and Gag-Pol polyproteins after assembly of the VLP.</text>
</comment>
<dbReference type="InterPro" id="IPR054722">
    <property type="entry name" value="PolX-like_BBD"/>
</dbReference>
<evidence type="ECO:0000256" key="5">
    <source>
        <dbReference type="ARBA" id="ARBA00022695"/>
    </source>
</evidence>
<keyword evidence="2" id="KW-0815">Transposition</keyword>
<feature type="domain" description="Integrase catalytic" evidence="26">
    <location>
        <begin position="512"/>
        <end position="678"/>
    </location>
</feature>
<keyword evidence="9" id="KW-0064">Aspartyl protease</keyword>
<evidence type="ECO:0000256" key="23">
    <source>
        <dbReference type="PROSITE-ProRule" id="PRU00047"/>
    </source>
</evidence>
<dbReference type="PANTHER" id="PTHR42648">
    <property type="entry name" value="TRANSPOSASE, PUTATIVE-RELATED"/>
    <property type="match status" value="1"/>
</dbReference>
<sequence>MSDENTTANYRMELLKAHNWMPWKRKMLAVLEDLGLDSYIERDAKRPESAIPGKPTAEEIEAQTKWDKGDRKARCRIELSISDAEIVHVMGARTAREMWDQLCTVKETKGTLGVLATRRALFRTQAEEGFDMSEHVSKLRQLQEELHIMGSVISDEDFVMILLTSLPESWENYASSFLGSSSNRPTVRSQELVGILMEEYRRRKEKGGETVGGTSLQARGNGGRFSRGGKGSGKSDGGDKDKECYNCHKKGHISKDCWAKGGGREGQGPKGRKGPHRGRSNQAREEEEDNNSATLNNVTYMSYSSTNSSPISKYDWFLDSGTTSHICAIREAFIEYQPLSHSTIRGVGKTPAVALGRGSILVDFDVNGEIITHRLQNVLHVPEAENCLLSLGRFEEKDGNYVVFRDRMCALLDGKDRLVGTGAKQGGLFLLHARARLPGQDRANFAASKNLTWDQWHRRFGHVAVSSLQRLERQQLVEGFSVDPSSIPSPSCEACIQAKLAHKSFPSEAQNRANAPGERVMSDVWGPIGVKSIGGWSYFITFVDDCKRFNSLGFLRLKSEAADRIEEHGEKVKQRFGKYPSYMRFDNGKELVNQRIRTWAAKNGIEIETTAPYSPSQNGVAERYNRTLLELARAMLIARNLPSFLWDEAVSYANYIRNRVPTRALDGSTPYEGWFGKKPDVSHLREFGCDVWILDEAKKTKLHPRSKKMVFVGFNDGSKSVRYYDSQHRSIKTSRNFVFNENEEAGEASIPGLRSEGEKDVTPDAQTSSDSTSASPTTSTTTDATSTTPDATPATSTRSINSSSKSDASTPYTQPLRRTPRSIQPIDYKLSGNPDSRKPSSRLNPSSVTPLDATESSRANSTQDERANVAVERLWECVLEGPETTFSVQETDLPRTFEEALAGPEATQWKEAMDEEMGTLEKMGTWRKGMLPVGRKVVGCRWVFTKKRDEYGRVVKFKARLVVQGFSQKPGVDYSEDGTFAPVMRFETLRTMLAFAAVDDLKLRQFDVKGAYLHGHLEEEIFMTQPPGYDDGSGDVCILLRSLYGLKQAGNVWNRELVRVLKDLHFTQLKTDYCCFIRREDNDFTVLLVWVDDFLAISTSDDLNDRVERELKAHFDVKSLGRPSMLLSIKVHQEPHLISLSQTHFIDKLLVKFGLQDANPVSTPMDPNVKLDDEDSKDGEVSAEGEQDTRLTYGYATLIGSLMYLALGTRPDIAYAVHRLAQFTQNPKPKHWTAVKRIFRYLKGTRAHKLTFGGLQDLLSNDLNIYCDADWASGADRKSISGYAIIIAGGAVAWSSKKQNTVALSTGEAEYVAATHVAKQVLWHRSLLRELNFPLSTTSTIFSDNQAALSIARHPEFHARTKHIDIAYHFLRDLVNDGTITMVYVNTEYNVADVFTKGLPRVLHENFTYELGVLDD</sequence>
<evidence type="ECO:0000256" key="18">
    <source>
        <dbReference type="ARBA" id="ARBA00023113"/>
    </source>
</evidence>
<evidence type="ECO:0000256" key="12">
    <source>
        <dbReference type="ARBA" id="ARBA00022840"/>
    </source>
</evidence>
<keyword evidence="20" id="KW-0511">Multifunctional enzyme</keyword>
<comment type="caution">
    <text evidence="27">The sequence shown here is derived from an EMBL/GenBank/DDBJ whole genome shotgun (WGS) entry which is preliminary data.</text>
</comment>
<evidence type="ECO:0000259" key="26">
    <source>
        <dbReference type="PROSITE" id="PS50994"/>
    </source>
</evidence>
<feature type="region of interest" description="Disordered" evidence="24">
    <location>
        <begin position="735"/>
        <end position="866"/>
    </location>
</feature>
<dbReference type="PROSITE" id="PS50994">
    <property type="entry name" value="INTEGRASE"/>
    <property type="match status" value="1"/>
</dbReference>
<keyword evidence="13" id="KW-0460">Magnesium</keyword>
<dbReference type="GO" id="GO:0015074">
    <property type="term" value="P:DNA integration"/>
    <property type="evidence" value="ECO:0007669"/>
    <property type="project" value="UniProtKB-KW"/>
</dbReference>
<dbReference type="InterPro" id="IPR001878">
    <property type="entry name" value="Znf_CCHC"/>
</dbReference>
<dbReference type="InterPro" id="IPR039537">
    <property type="entry name" value="Retrotran_Ty1/copia-like"/>
</dbReference>
<dbReference type="GO" id="GO:0006508">
    <property type="term" value="P:proteolysis"/>
    <property type="evidence" value="ECO:0007669"/>
    <property type="project" value="UniProtKB-KW"/>
</dbReference>
<evidence type="ECO:0000256" key="19">
    <source>
        <dbReference type="ARBA" id="ARBA00023172"/>
    </source>
</evidence>
<keyword evidence="23" id="KW-0862">Zinc</keyword>
<name>A0A8H4R3V9_9AGAR</name>
<feature type="region of interest" description="Disordered" evidence="24">
    <location>
        <begin position="1163"/>
        <end position="1185"/>
    </location>
</feature>
<feature type="domain" description="CCHC-type" evidence="25">
    <location>
        <begin position="244"/>
        <end position="257"/>
    </location>
</feature>
<evidence type="ECO:0000256" key="3">
    <source>
        <dbReference type="ARBA" id="ARBA00022612"/>
    </source>
</evidence>
<evidence type="ECO:0000256" key="16">
    <source>
        <dbReference type="ARBA" id="ARBA00022918"/>
    </source>
</evidence>
<feature type="compositionally biased region" description="Gly residues" evidence="24">
    <location>
        <begin position="260"/>
        <end position="269"/>
    </location>
</feature>
<evidence type="ECO:0000256" key="24">
    <source>
        <dbReference type="SAM" id="MobiDB-lite"/>
    </source>
</evidence>
<proteinExistence type="predicted"/>
<feature type="compositionally biased region" description="Gly residues" evidence="24">
    <location>
        <begin position="220"/>
        <end position="235"/>
    </location>
</feature>
<feature type="compositionally biased region" description="Polar residues" evidence="24">
    <location>
        <begin position="841"/>
        <end position="862"/>
    </location>
</feature>
<keyword evidence="15" id="KW-0229">DNA integration</keyword>
<keyword evidence="17" id="KW-0808">Transferase</keyword>
<keyword evidence="7" id="KW-0479">Metal-binding</keyword>
<keyword evidence="4" id="KW-0645">Protease</keyword>
<evidence type="ECO:0000256" key="1">
    <source>
        <dbReference type="ARBA" id="ARBA00002180"/>
    </source>
</evidence>
<dbReference type="EMBL" id="JAACJL010000002">
    <property type="protein sequence ID" value="KAF4622418.1"/>
    <property type="molecule type" value="Genomic_DNA"/>
</dbReference>
<dbReference type="GO" id="GO:0032196">
    <property type="term" value="P:transposition"/>
    <property type="evidence" value="ECO:0007669"/>
    <property type="project" value="UniProtKB-KW"/>
</dbReference>
<dbReference type="InterPro" id="IPR057670">
    <property type="entry name" value="SH3_retrovirus"/>
</dbReference>
<evidence type="ECO:0000256" key="10">
    <source>
        <dbReference type="ARBA" id="ARBA00022759"/>
    </source>
</evidence>
<keyword evidence="8" id="KW-0547">Nucleotide-binding</keyword>
<evidence type="ECO:0000313" key="28">
    <source>
        <dbReference type="Proteomes" id="UP000521872"/>
    </source>
</evidence>
<evidence type="ECO:0000256" key="14">
    <source>
        <dbReference type="ARBA" id="ARBA00022884"/>
    </source>
</evidence>
<accession>A0A8H4R3V9</accession>
<dbReference type="GO" id="GO:0005634">
    <property type="term" value="C:nucleus"/>
    <property type="evidence" value="ECO:0007669"/>
    <property type="project" value="UniProtKB-ARBA"/>
</dbReference>
<keyword evidence="3" id="KW-1188">Viral release from host cell</keyword>
<dbReference type="Pfam" id="PF25597">
    <property type="entry name" value="SH3_retrovirus"/>
    <property type="match status" value="1"/>
</dbReference>
<evidence type="ECO:0000256" key="2">
    <source>
        <dbReference type="ARBA" id="ARBA00022578"/>
    </source>
</evidence>
<evidence type="ECO:0000259" key="25">
    <source>
        <dbReference type="PROSITE" id="PS50158"/>
    </source>
</evidence>
<feature type="compositionally biased region" description="Low complexity" evidence="24">
    <location>
        <begin position="763"/>
        <end position="806"/>
    </location>
</feature>
<dbReference type="Pfam" id="PF00665">
    <property type="entry name" value="rve"/>
    <property type="match status" value="1"/>
</dbReference>
<dbReference type="InterPro" id="IPR001584">
    <property type="entry name" value="Integrase_cat-core"/>
</dbReference>
<keyword evidence="19" id="KW-0233">DNA recombination</keyword>
<dbReference type="GO" id="GO:0003887">
    <property type="term" value="F:DNA-directed DNA polymerase activity"/>
    <property type="evidence" value="ECO:0007669"/>
    <property type="project" value="UniProtKB-KW"/>
</dbReference>
<dbReference type="InterPro" id="IPR012337">
    <property type="entry name" value="RNaseH-like_sf"/>
</dbReference>
<comment type="catalytic activity">
    <reaction evidence="22">
        <text>DNA(n) + a 2'-deoxyribonucleoside 5'-triphosphate = DNA(n+1) + diphosphate</text>
        <dbReference type="Rhea" id="RHEA:22508"/>
        <dbReference type="Rhea" id="RHEA-COMP:17339"/>
        <dbReference type="Rhea" id="RHEA-COMP:17340"/>
        <dbReference type="ChEBI" id="CHEBI:33019"/>
        <dbReference type="ChEBI" id="CHEBI:61560"/>
        <dbReference type="ChEBI" id="CHEBI:173112"/>
        <dbReference type="EC" id="2.7.7.7"/>
    </reaction>
</comment>
<evidence type="ECO:0000256" key="13">
    <source>
        <dbReference type="ARBA" id="ARBA00022842"/>
    </source>
</evidence>
<evidence type="ECO:0000256" key="9">
    <source>
        <dbReference type="ARBA" id="ARBA00022750"/>
    </source>
</evidence>
<evidence type="ECO:0000256" key="17">
    <source>
        <dbReference type="ARBA" id="ARBA00022932"/>
    </source>
</evidence>
<dbReference type="GO" id="GO:0003964">
    <property type="term" value="F:RNA-directed DNA polymerase activity"/>
    <property type="evidence" value="ECO:0007669"/>
    <property type="project" value="UniProtKB-KW"/>
</dbReference>
<dbReference type="GO" id="GO:0008270">
    <property type="term" value="F:zinc ion binding"/>
    <property type="evidence" value="ECO:0007669"/>
    <property type="project" value="UniProtKB-KW"/>
</dbReference>
<evidence type="ECO:0000256" key="7">
    <source>
        <dbReference type="ARBA" id="ARBA00022723"/>
    </source>
</evidence>
<evidence type="ECO:0000256" key="20">
    <source>
        <dbReference type="ARBA" id="ARBA00023268"/>
    </source>
</evidence>
<keyword evidence="14" id="KW-0694">RNA-binding</keyword>
<dbReference type="Pfam" id="PF22936">
    <property type="entry name" value="Pol_BBD"/>
    <property type="match status" value="1"/>
</dbReference>
<keyword evidence="28" id="KW-1185">Reference proteome</keyword>
<feature type="region of interest" description="Disordered" evidence="24">
    <location>
        <begin position="258"/>
        <end position="295"/>
    </location>
</feature>
<dbReference type="PANTHER" id="PTHR42648:SF11">
    <property type="entry name" value="TRANSPOSON TY4-P GAG-POL POLYPROTEIN"/>
    <property type="match status" value="1"/>
</dbReference>
<evidence type="ECO:0000256" key="4">
    <source>
        <dbReference type="ARBA" id="ARBA00022670"/>
    </source>
</evidence>
<dbReference type="InterPro" id="IPR025724">
    <property type="entry name" value="GAG-pre-integrase_dom"/>
</dbReference>
<keyword evidence="5" id="KW-0548">Nucleotidyltransferase</keyword>
<dbReference type="Gene3D" id="3.30.420.10">
    <property type="entry name" value="Ribonuclease H-like superfamily/Ribonuclease H"/>
    <property type="match status" value="1"/>
</dbReference>
<dbReference type="PROSITE" id="PS50158">
    <property type="entry name" value="ZF_CCHC"/>
    <property type="match status" value="1"/>
</dbReference>
<keyword evidence="17" id="KW-0239">DNA-directed DNA polymerase</keyword>
<gene>
    <name evidence="27" type="ORF">D9613_009127</name>
</gene>
<dbReference type="InterPro" id="IPR036397">
    <property type="entry name" value="RNaseH_sf"/>
</dbReference>
<dbReference type="GO" id="GO:0003723">
    <property type="term" value="F:RNA binding"/>
    <property type="evidence" value="ECO:0007669"/>
    <property type="project" value="UniProtKB-KW"/>
</dbReference>
<keyword evidence="10" id="KW-0255">Endonuclease</keyword>
<dbReference type="GO" id="GO:0004190">
    <property type="term" value="F:aspartic-type endopeptidase activity"/>
    <property type="evidence" value="ECO:0007669"/>
    <property type="project" value="UniProtKB-KW"/>
</dbReference>
<dbReference type="GO" id="GO:0005524">
    <property type="term" value="F:ATP binding"/>
    <property type="evidence" value="ECO:0007669"/>
    <property type="project" value="UniProtKB-KW"/>
</dbReference>
<evidence type="ECO:0000256" key="22">
    <source>
        <dbReference type="ARBA" id="ARBA00049244"/>
    </source>
</evidence>
<dbReference type="SUPFAM" id="SSF53098">
    <property type="entry name" value="Ribonuclease H-like"/>
    <property type="match status" value="1"/>
</dbReference>
<feature type="region of interest" description="Disordered" evidence="24">
    <location>
        <begin position="203"/>
        <end position="241"/>
    </location>
</feature>
<feature type="compositionally biased region" description="Basic residues" evidence="24">
    <location>
        <begin position="270"/>
        <end position="279"/>
    </location>
</feature>
<dbReference type="SMART" id="SM00343">
    <property type="entry name" value="ZnF_C2HC"/>
    <property type="match status" value="1"/>
</dbReference>
<dbReference type="SUPFAM" id="SSF56672">
    <property type="entry name" value="DNA/RNA polymerases"/>
    <property type="match status" value="1"/>
</dbReference>
<dbReference type="CDD" id="cd09272">
    <property type="entry name" value="RNase_HI_RT_Ty1"/>
    <property type="match status" value="1"/>
</dbReference>
<dbReference type="InterPro" id="IPR043502">
    <property type="entry name" value="DNA/RNA_pol_sf"/>
</dbReference>
<evidence type="ECO:0000256" key="6">
    <source>
        <dbReference type="ARBA" id="ARBA00022722"/>
    </source>
</evidence>
<dbReference type="InterPro" id="IPR013103">
    <property type="entry name" value="RVT_2"/>
</dbReference>
<evidence type="ECO:0000256" key="11">
    <source>
        <dbReference type="ARBA" id="ARBA00022801"/>
    </source>
</evidence>
<reference evidence="27 28" key="1">
    <citation type="submission" date="2019-12" db="EMBL/GenBank/DDBJ databases">
        <authorList>
            <person name="Floudas D."/>
            <person name="Bentzer J."/>
            <person name="Ahren D."/>
            <person name="Johansson T."/>
            <person name="Persson P."/>
            <person name="Tunlid A."/>
        </authorList>
    </citation>
    <scope>NUCLEOTIDE SEQUENCE [LARGE SCALE GENOMIC DNA]</scope>
    <source>
        <strain evidence="27 28">CBS 102.39</strain>
    </source>
</reference>
<evidence type="ECO:0008006" key="29">
    <source>
        <dbReference type="Google" id="ProtNLM"/>
    </source>
</evidence>
<keyword evidence="18" id="KW-0917">Virion maturation</keyword>